<reference evidence="2 3" key="1">
    <citation type="submission" date="2020-11" db="EMBL/GenBank/DDBJ databases">
        <authorList>
            <person name="Kim M.K."/>
        </authorList>
    </citation>
    <scope>NUCLEOTIDE SEQUENCE [LARGE SCALE GENOMIC DNA]</scope>
    <source>
        <strain evidence="2 3">BT662</strain>
    </source>
</reference>
<keyword evidence="3" id="KW-1185">Reference proteome</keyword>
<accession>A0ABS0HXV0</accession>
<evidence type="ECO:0000313" key="3">
    <source>
        <dbReference type="Proteomes" id="UP000618931"/>
    </source>
</evidence>
<feature type="signal peptide" evidence="1">
    <location>
        <begin position="1"/>
        <end position="19"/>
    </location>
</feature>
<feature type="chain" id="PRO_5046384285" description="Lipocalin-like domain-containing protein" evidence="1">
    <location>
        <begin position="20"/>
        <end position="149"/>
    </location>
</feature>
<organism evidence="2 3">
    <name type="scientific">Hymenobacter ruricola</name>
    <dbReference type="NCBI Taxonomy" id="2791023"/>
    <lineage>
        <taxon>Bacteria</taxon>
        <taxon>Pseudomonadati</taxon>
        <taxon>Bacteroidota</taxon>
        <taxon>Cytophagia</taxon>
        <taxon>Cytophagales</taxon>
        <taxon>Hymenobacteraceae</taxon>
        <taxon>Hymenobacter</taxon>
    </lineage>
</organism>
<name>A0ABS0HXV0_9BACT</name>
<evidence type="ECO:0000256" key="1">
    <source>
        <dbReference type="SAM" id="SignalP"/>
    </source>
</evidence>
<dbReference type="Proteomes" id="UP000618931">
    <property type="component" value="Unassembled WGS sequence"/>
</dbReference>
<protein>
    <recommendedName>
        <fullName evidence="4">Lipocalin-like domain-containing protein</fullName>
    </recommendedName>
</protein>
<evidence type="ECO:0000313" key="2">
    <source>
        <dbReference type="EMBL" id="MBF9219534.1"/>
    </source>
</evidence>
<sequence>MSKMRPFILLLFLAPTISACVKKRENQTIQYLTAGNAKYWAEVMPYPVKKYMGLRFDLSGRCDRYSENMTDGKSKIRVKFASYDYSPKWAIIDDSTLNVVGLGKVRVEYLDENVMVLNQMQFKKTIVYLKAKDQSTELVVDTFGPSLRM</sequence>
<comment type="caution">
    <text evidence="2">The sequence shown here is derived from an EMBL/GenBank/DDBJ whole genome shotgun (WGS) entry which is preliminary data.</text>
</comment>
<dbReference type="PROSITE" id="PS51257">
    <property type="entry name" value="PROKAR_LIPOPROTEIN"/>
    <property type="match status" value="1"/>
</dbReference>
<gene>
    <name evidence="2" type="ORF">I2H31_00345</name>
</gene>
<dbReference type="EMBL" id="JADQDM010000001">
    <property type="protein sequence ID" value="MBF9219534.1"/>
    <property type="molecule type" value="Genomic_DNA"/>
</dbReference>
<evidence type="ECO:0008006" key="4">
    <source>
        <dbReference type="Google" id="ProtNLM"/>
    </source>
</evidence>
<keyword evidence="1" id="KW-0732">Signal</keyword>
<proteinExistence type="predicted"/>